<reference evidence="2 3" key="1">
    <citation type="journal article" date="2018" name="J. Microbiol.">
        <title>Bacillus spongiae sp. nov., isolated from sponge of Jeju Island.</title>
        <authorList>
            <person name="Lee G.E."/>
            <person name="Im W.T."/>
            <person name="Park J.S."/>
        </authorList>
    </citation>
    <scope>NUCLEOTIDE SEQUENCE [LARGE SCALE GENOMIC DNA]</scope>
    <source>
        <strain evidence="2 3">135PIL107-10</strain>
    </source>
</reference>
<keyword evidence="1" id="KW-0812">Transmembrane</keyword>
<feature type="transmembrane region" description="Helical" evidence="1">
    <location>
        <begin position="54"/>
        <end position="75"/>
    </location>
</feature>
<feature type="transmembrane region" description="Helical" evidence="1">
    <location>
        <begin position="150"/>
        <end position="173"/>
    </location>
</feature>
<keyword evidence="1" id="KW-0472">Membrane</keyword>
<dbReference type="RefSeq" id="WP_336587231.1">
    <property type="nucleotide sequence ID" value="NZ_JBBAXC010000009.1"/>
</dbReference>
<organism evidence="2 3">
    <name type="scientific">Bacillus spongiae</name>
    <dbReference type="NCBI Taxonomy" id="2683610"/>
    <lineage>
        <taxon>Bacteria</taxon>
        <taxon>Bacillati</taxon>
        <taxon>Bacillota</taxon>
        <taxon>Bacilli</taxon>
        <taxon>Bacillales</taxon>
        <taxon>Bacillaceae</taxon>
        <taxon>Bacillus</taxon>
    </lineage>
</organism>
<dbReference type="InterPro" id="IPR035289">
    <property type="entry name" value="DUF5366"/>
</dbReference>
<feature type="transmembrane region" description="Helical" evidence="1">
    <location>
        <begin position="12"/>
        <end position="34"/>
    </location>
</feature>
<dbReference type="Proteomes" id="UP001312865">
    <property type="component" value="Unassembled WGS sequence"/>
</dbReference>
<evidence type="ECO:0000313" key="3">
    <source>
        <dbReference type="Proteomes" id="UP001312865"/>
    </source>
</evidence>
<dbReference type="Pfam" id="PF17328">
    <property type="entry name" value="DUF5366"/>
    <property type="match status" value="1"/>
</dbReference>
<comment type="caution">
    <text evidence="2">The sequence shown here is derived from an EMBL/GenBank/DDBJ whole genome shotgun (WGS) entry which is preliminary data.</text>
</comment>
<proteinExistence type="predicted"/>
<keyword evidence="3" id="KW-1185">Reference proteome</keyword>
<name>A0ABU8HEJ9_9BACI</name>
<accession>A0ABU8HEJ9</accession>
<feature type="transmembrane region" description="Helical" evidence="1">
    <location>
        <begin position="105"/>
        <end position="138"/>
    </location>
</feature>
<gene>
    <name evidence="2" type="ORF">WAK64_12080</name>
</gene>
<protein>
    <submittedName>
        <fullName evidence="2">DUF5366 family protein</fullName>
    </submittedName>
</protein>
<dbReference type="EMBL" id="JBBAXC010000009">
    <property type="protein sequence ID" value="MEI5907791.1"/>
    <property type="molecule type" value="Genomic_DNA"/>
</dbReference>
<sequence>MKNTYLTGYFPLFSILMFSLTFAVFGAEVFVALFKGIGIYAGMREFLSDIQLKLFVLILLMAGFFMVFAALKLIAETINEISLLFFSKDSSGEALQKVRSLSTIYLLGAFLSILSVKSIIGLLTIFILSSFSYFVMFVYRITPSLSRGGVLGIVLFQVSIWSILFTIIILAALKLYNGVMSSLPIISQVNI</sequence>
<evidence type="ECO:0000256" key="1">
    <source>
        <dbReference type="SAM" id="Phobius"/>
    </source>
</evidence>
<keyword evidence="1" id="KW-1133">Transmembrane helix</keyword>
<evidence type="ECO:0000313" key="2">
    <source>
        <dbReference type="EMBL" id="MEI5907791.1"/>
    </source>
</evidence>